<reference evidence="1" key="1">
    <citation type="submission" date="2018-05" db="EMBL/GenBank/DDBJ databases">
        <authorList>
            <person name="Lanie J.A."/>
            <person name="Ng W.-L."/>
            <person name="Kazmierczak K.M."/>
            <person name="Andrzejewski T.M."/>
            <person name="Davidsen T.M."/>
            <person name="Wayne K.J."/>
            <person name="Tettelin H."/>
            <person name="Glass J.I."/>
            <person name="Rusch D."/>
            <person name="Podicherti R."/>
            <person name="Tsui H.-C.T."/>
            <person name="Winkler M.E."/>
        </authorList>
    </citation>
    <scope>NUCLEOTIDE SEQUENCE</scope>
</reference>
<accession>A0A382ZKT8</accession>
<dbReference type="EMBL" id="UINC01184797">
    <property type="protein sequence ID" value="SVD96177.1"/>
    <property type="molecule type" value="Genomic_DNA"/>
</dbReference>
<dbReference type="Pfam" id="PF19867">
    <property type="entry name" value="DUF6340"/>
    <property type="match status" value="1"/>
</dbReference>
<proteinExistence type="predicted"/>
<name>A0A382ZKT8_9ZZZZ</name>
<protein>
    <submittedName>
        <fullName evidence="1">Uncharacterized protein</fullName>
    </submittedName>
</protein>
<sequence length="220" mass="24697">MKRIKITTYFLVILLFTSCTVSSVSVKVQRPADITIPMHIKNVVLANRSLPTKENRAENILEGLVSGEGIGADRKGSEYCIMGLTKLLTSNDRFSLSNSASLHLKGTGTSMFAIPLEWNKVNEICSTYDADALIVLETFDSDSRIYEGKSRKRYKKVDGIKVAYLDFPATLSMEIESGWRIYDAKNNKLIDENKFTDIKEFKNWGSSPEDARMHLPSNVS</sequence>
<dbReference type="InterPro" id="IPR045921">
    <property type="entry name" value="DUF6340"/>
</dbReference>
<organism evidence="1">
    <name type="scientific">marine metagenome</name>
    <dbReference type="NCBI Taxonomy" id="408172"/>
    <lineage>
        <taxon>unclassified sequences</taxon>
        <taxon>metagenomes</taxon>
        <taxon>ecological metagenomes</taxon>
    </lineage>
</organism>
<feature type="non-terminal residue" evidence="1">
    <location>
        <position position="220"/>
    </location>
</feature>
<evidence type="ECO:0000313" key="1">
    <source>
        <dbReference type="EMBL" id="SVD96177.1"/>
    </source>
</evidence>
<gene>
    <name evidence="1" type="ORF">METZ01_LOCUS449031</name>
</gene>
<dbReference type="PROSITE" id="PS51257">
    <property type="entry name" value="PROKAR_LIPOPROTEIN"/>
    <property type="match status" value="1"/>
</dbReference>
<dbReference type="AlphaFoldDB" id="A0A382ZKT8"/>